<evidence type="ECO:0000313" key="1">
    <source>
        <dbReference type="EMBL" id="KAK7338980.1"/>
    </source>
</evidence>
<sequence>MDGLEGLFQDISSIFSPFLLLLESFIPGSNVSEVLVVVFDTFVDQMTRFRYCNNSRRIIQGLVSVSNPYDCGLRLPPNSNIAVCRIFKAKESQSEVYHLWNSEFQGP</sequence>
<comment type="caution">
    <text evidence="1">The sequence shown here is derived from an EMBL/GenBank/DDBJ whole genome shotgun (WGS) entry which is preliminary data.</text>
</comment>
<evidence type="ECO:0000313" key="2">
    <source>
        <dbReference type="Proteomes" id="UP001367508"/>
    </source>
</evidence>
<accession>A0AAN9LMU9</accession>
<reference evidence="1 2" key="1">
    <citation type="submission" date="2024-01" db="EMBL/GenBank/DDBJ databases">
        <title>The genomes of 5 underutilized Papilionoideae crops provide insights into root nodulation and disease resistanc.</title>
        <authorList>
            <person name="Jiang F."/>
        </authorList>
    </citation>
    <scope>NUCLEOTIDE SEQUENCE [LARGE SCALE GENOMIC DNA]</scope>
    <source>
        <strain evidence="1">LVBAO_FW01</strain>
        <tissue evidence="1">Leaves</tissue>
    </source>
</reference>
<keyword evidence="2" id="KW-1185">Reference proteome</keyword>
<organism evidence="1 2">
    <name type="scientific">Canavalia gladiata</name>
    <name type="common">Sword bean</name>
    <name type="synonym">Dolichos gladiatus</name>
    <dbReference type="NCBI Taxonomy" id="3824"/>
    <lineage>
        <taxon>Eukaryota</taxon>
        <taxon>Viridiplantae</taxon>
        <taxon>Streptophyta</taxon>
        <taxon>Embryophyta</taxon>
        <taxon>Tracheophyta</taxon>
        <taxon>Spermatophyta</taxon>
        <taxon>Magnoliopsida</taxon>
        <taxon>eudicotyledons</taxon>
        <taxon>Gunneridae</taxon>
        <taxon>Pentapetalae</taxon>
        <taxon>rosids</taxon>
        <taxon>fabids</taxon>
        <taxon>Fabales</taxon>
        <taxon>Fabaceae</taxon>
        <taxon>Papilionoideae</taxon>
        <taxon>50 kb inversion clade</taxon>
        <taxon>NPAAA clade</taxon>
        <taxon>indigoferoid/millettioid clade</taxon>
        <taxon>Phaseoleae</taxon>
        <taxon>Canavalia</taxon>
    </lineage>
</organism>
<gene>
    <name evidence="1" type="ORF">VNO77_19615</name>
</gene>
<dbReference type="Proteomes" id="UP001367508">
    <property type="component" value="Unassembled WGS sequence"/>
</dbReference>
<name>A0AAN9LMU9_CANGL</name>
<proteinExistence type="predicted"/>
<dbReference type="EMBL" id="JAYMYQ010000004">
    <property type="protein sequence ID" value="KAK7338980.1"/>
    <property type="molecule type" value="Genomic_DNA"/>
</dbReference>
<dbReference type="AlphaFoldDB" id="A0AAN9LMU9"/>
<protein>
    <submittedName>
        <fullName evidence="1">Uncharacterized protein</fullName>
    </submittedName>
</protein>